<dbReference type="EMBL" id="CAJPIJ010000184">
    <property type="protein sequence ID" value="CAG2006313.1"/>
    <property type="molecule type" value="Genomic_DNA"/>
</dbReference>
<accession>A0A2H3GVM8</accession>
<reference evidence="1" key="1">
    <citation type="submission" date="2021-03" db="EMBL/GenBank/DDBJ databases">
        <authorList>
            <person name="Alouane T."/>
            <person name="Langin T."/>
            <person name="Bonhomme L."/>
        </authorList>
    </citation>
    <scope>NUCLEOTIDE SEQUENCE</scope>
    <source>
        <strain evidence="1">MDC_Fg202</strain>
    </source>
</reference>
<comment type="caution">
    <text evidence="1">The sequence shown here is derived from an EMBL/GenBank/DDBJ whole genome shotgun (WGS) entry which is preliminary data.</text>
</comment>
<evidence type="ECO:0000313" key="2">
    <source>
        <dbReference type="Proteomes" id="UP000746612"/>
    </source>
</evidence>
<proteinExistence type="predicted"/>
<dbReference type="AlphaFoldDB" id="A0A2H3GVM8"/>
<dbReference type="OrthoDB" id="5241264at2759"/>
<dbReference type="PANTHER" id="PTHR38166:SF1">
    <property type="entry name" value="C2H2-TYPE DOMAIN-CONTAINING PROTEIN"/>
    <property type="match status" value="1"/>
</dbReference>
<dbReference type="PANTHER" id="PTHR38166">
    <property type="entry name" value="C2H2-TYPE DOMAIN-CONTAINING PROTEIN-RELATED"/>
    <property type="match status" value="1"/>
</dbReference>
<gene>
    <name evidence="1" type="ORF">MDCFG202_LOCUS518647</name>
</gene>
<name>A0A2H3GVM8_GIBZA</name>
<evidence type="ECO:0000313" key="1">
    <source>
        <dbReference type="EMBL" id="CAG2006313.1"/>
    </source>
</evidence>
<organism evidence="1 2">
    <name type="scientific">Gibberella zeae</name>
    <name type="common">Wheat head blight fungus</name>
    <name type="synonym">Fusarium graminearum</name>
    <dbReference type="NCBI Taxonomy" id="5518"/>
    <lineage>
        <taxon>Eukaryota</taxon>
        <taxon>Fungi</taxon>
        <taxon>Dikarya</taxon>
        <taxon>Ascomycota</taxon>
        <taxon>Pezizomycotina</taxon>
        <taxon>Sordariomycetes</taxon>
        <taxon>Hypocreomycetidae</taxon>
        <taxon>Hypocreales</taxon>
        <taxon>Nectriaceae</taxon>
        <taxon>Fusarium</taxon>
    </lineage>
</organism>
<protein>
    <submittedName>
        <fullName evidence="1">Uncharacterized protein</fullName>
    </submittedName>
</protein>
<sequence length="334" mass="38595">MASNFYTPFVGGERLPFPLSESLLSFDLDSSQYASANLHETPVCTYLDSDAESCHGNANGNYSGDYTTIQHHWLQQVRQSLNALLRERFKSFINTVQYVAPQNNTKSHDEEFYTSDGPVVSTRLMNLYGNTGHEYKDDGFVLISPPKRNLHYACPFEAVYPKRYRQCSIQHSLLTMDDVMGHLKRYHIDPLYCPMCSEIFETLIHRDRHIIKRSCELQELQVPKEINAHEENALMRLMKMNISDEERWNRIFATIFPNEKPPHSPYLDCGRRLAISVARDYFMVDGRRCVSELLQAQGLRTNVEGDQHAQVALCQLALEDLLSDIMERYRDADN</sequence>
<dbReference type="Proteomes" id="UP000746612">
    <property type="component" value="Unassembled WGS sequence"/>
</dbReference>